<reference evidence="8" key="1">
    <citation type="submission" date="2023-02" db="EMBL/GenBank/DDBJ databases">
        <title>Description and genomic characterization of Salipiger bruguierae sp. nov., isolated from the sediment of mangrove plant Bruguiera sexangula.</title>
        <authorList>
            <person name="Long M."/>
        </authorList>
    </citation>
    <scope>NUCLEOTIDE SEQUENCE</scope>
    <source>
        <strain evidence="8">H15</strain>
    </source>
</reference>
<organism evidence="8">
    <name type="scientific">Alloyangia sp. H15</name>
    <dbReference type="NCBI Taxonomy" id="3029062"/>
    <lineage>
        <taxon>Bacteria</taxon>
        <taxon>Pseudomonadati</taxon>
        <taxon>Pseudomonadota</taxon>
        <taxon>Alphaproteobacteria</taxon>
        <taxon>Rhodobacterales</taxon>
        <taxon>Roseobacteraceae</taxon>
        <taxon>Alloyangia</taxon>
    </lineage>
</organism>
<evidence type="ECO:0000256" key="1">
    <source>
        <dbReference type="ARBA" id="ARBA00010617"/>
    </source>
</evidence>
<dbReference type="GO" id="GO:0004497">
    <property type="term" value="F:monooxygenase activity"/>
    <property type="evidence" value="ECO:0007669"/>
    <property type="project" value="UniProtKB-KW"/>
</dbReference>
<comment type="similarity">
    <text evidence="1">Belongs to the cytochrome P450 family.</text>
</comment>
<evidence type="ECO:0000256" key="5">
    <source>
        <dbReference type="ARBA" id="ARBA00023004"/>
    </source>
</evidence>
<gene>
    <name evidence="8" type="ORF">PVT71_14130</name>
</gene>
<dbReference type="PRINTS" id="PR00385">
    <property type="entry name" value="P450"/>
</dbReference>
<dbReference type="InterPro" id="IPR001128">
    <property type="entry name" value="Cyt_P450"/>
</dbReference>
<dbReference type="Pfam" id="PF00067">
    <property type="entry name" value="p450"/>
    <property type="match status" value="1"/>
</dbReference>
<evidence type="ECO:0000313" key="8">
    <source>
        <dbReference type="EMBL" id="XCC93601.1"/>
    </source>
</evidence>
<evidence type="ECO:0000256" key="6">
    <source>
        <dbReference type="ARBA" id="ARBA00023033"/>
    </source>
</evidence>
<feature type="binding site" description="axial binding residue" evidence="7">
    <location>
        <position position="398"/>
    </location>
    <ligand>
        <name>heme</name>
        <dbReference type="ChEBI" id="CHEBI:30413"/>
    </ligand>
    <ligandPart>
        <name>Fe</name>
        <dbReference type="ChEBI" id="CHEBI:18248"/>
    </ligandPart>
</feature>
<evidence type="ECO:0000256" key="7">
    <source>
        <dbReference type="PIRSR" id="PIRSR602401-1"/>
    </source>
</evidence>
<dbReference type="Gene3D" id="1.10.630.10">
    <property type="entry name" value="Cytochrome P450"/>
    <property type="match status" value="1"/>
</dbReference>
<dbReference type="PANTHER" id="PTHR24291:SF50">
    <property type="entry name" value="BIFUNCTIONAL ALBAFLAVENONE MONOOXYGENASE_TERPENE SYNTHASE"/>
    <property type="match status" value="1"/>
</dbReference>
<name>A0AAU8AG90_9RHOB</name>
<dbReference type="PRINTS" id="PR00463">
    <property type="entry name" value="EP450I"/>
</dbReference>
<keyword evidence="5 7" id="KW-0408">Iron</keyword>
<evidence type="ECO:0000256" key="3">
    <source>
        <dbReference type="ARBA" id="ARBA00022723"/>
    </source>
</evidence>
<dbReference type="EMBL" id="CP123384">
    <property type="protein sequence ID" value="XCC93601.1"/>
    <property type="molecule type" value="Genomic_DNA"/>
</dbReference>
<dbReference type="AlphaFoldDB" id="A0AAU8AG90"/>
<sequence length="450" mass="50974">MIPPKPPSRPDRVSLLRYLRLFRADLLSAQPARLYRAWMAEFRTPFFRSFLVNQPDLVKTVLKDRPMEFPKSGRIAEGLRPLLGNSVFLTNGETWLRQRRIIDPAFEGGRLKETYPAMWDAAQAALARLKAEAGQAVEIEAHTSHAAADVIFRTLFSLPIEHEVAQAVFDEFRAYQRTQPILNLAAFLPLPRWMPRFHRRGTRAAAKRIRALITRLTAERQAAIAAGRAPDDLATKIMTTPDPQTGETFSTSEMVDQVAIFFLAGHETSASALAWALWLVAAHPEWQERLAQEAQVLGDAPDFSDIARLRLSRDVFREALRLYPPVPMMVREATCPVRFRERDVPKGAQVVLSPWHQHRHERLWDNPDGFDPARWGTENGRACAREAYMPFSAGPRVCTGAGFAMVEGVLLLSLILRDLRLDILPDRIPEPVAFLTVRARDGIWLRISAR</sequence>
<dbReference type="RefSeq" id="WP_353472426.1">
    <property type="nucleotide sequence ID" value="NZ_CP123384.1"/>
</dbReference>
<evidence type="ECO:0000256" key="2">
    <source>
        <dbReference type="ARBA" id="ARBA00022617"/>
    </source>
</evidence>
<dbReference type="InterPro" id="IPR036396">
    <property type="entry name" value="Cyt_P450_sf"/>
</dbReference>
<dbReference type="InterPro" id="IPR050196">
    <property type="entry name" value="Cytochrome_P450_Monoox"/>
</dbReference>
<dbReference type="SUPFAM" id="SSF48264">
    <property type="entry name" value="Cytochrome P450"/>
    <property type="match status" value="1"/>
</dbReference>
<keyword evidence="2 7" id="KW-0349">Heme</keyword>
<evidence type="ECO:0000256" key="4">
    <source>
        <dbReference type="ARBA" id="ARBA00023002"/>
    </source>
</evidence>
<comment type="cofactor">
    <cofactor evidence="7">
        <name>heme</name>
        <dbReference type="ChEBI" id="CHEBI:30413"/>
    </cofactor>
</comment>
<keyword evidence="6" id="KW-0503">Monooxygenase</keyword>
<keyword evidence="4" id="KW-0560">Oxidoreductase</keyword>
<dbReference type="GO" id="GO:0016705">
    <property type="term" value="F:oxidoreductase activity, acting on paired donors, with incorporation or reduction of molecular oxygen"/>
    <property type="evidence" value="ECO:0007669"/>
    <property type="project" value="InterPro"/>
</dbReference>
<protein>
    <submittedName>
        <fullName evidence="8">Cytochrome P450</fullName>
    </submittedName>
</protein>
<proteinExistence type="inferred from homology"/>
<dbReference type="PANTHER" id="PTHR24291">
    <property type="entry name" value="CYTOCHROME P450 FAMILY 4"/>
    <property type="match status" value="1"/>
</dbReference>
<dbReference type="GO" id="GO:0020037">
    <property type="term" value="F:heme binding"/>
    <property type="evidence" value="ECO:0007669"/>
    <property type="project" value="InterPro"/>
</dbReference>
<dbReference type="InterPro" id="IPR002401">
    <property type="entry name" value="Cyt_P450_E_grp-I"/>
</dbReference>
<dbReference type="GO" id="GO:0005506">
    <property type="term" value="F:iron ion binding"/>
    <property type="evidence" value="ECO:0007669"/>
    <property type="project" value="InterPro"/>
</dbReference>
<keyword evidence="3 7" id="KW-0479">Metal-binding</keyword>
<accession>A0AAU8AG90</accession>